<feature type="binding site" evidence="3">
    <location>
        <position position="768"/>
    </location>
    <ligand>
        <name>ATP</name>
        <dbReference type="ChEBI" id="CHEBI:30616"/>
    </ligand>
</feature>
<dbReference type="InterPro" id="IPR011009">
    <property type="entry name" value="Kinase-like_dom_sf"/>
</dbReference>
<feature type="compositionally biased region" description="Low complexity" evidence="4">
    <location>
        <begin position="414"/>
        <end position="429"/>
    </location>
</feature>
<evidence type="ECO:0000313" key="8">
    <source>
        <dbReference type="RefSeq" id="XP_022242517.1"/>
    </source>
</evidence>
<dbReference type="SMART" id="SM00091">
    <property type="entry name" value="PAS"/>
    <property type="match status" value="2"/>
</dbReference>
<name>A0ABM1SFW2_LIMPO</name>
<dbReference type="SUPFAM" id="SSF56112">
    <property type="entry name" value="Protein kinase-like (PK-like)"/>
    <property type="match status" value="1"/>
</dbReference>
<dbReference type="InterPro" id="IPR017441">
    <property type="entry name" value="Protein_kinase_ATP_BS"/>
</dbReference>
<dbReference type="Pfam" id="PF00069">
    <property type="entry name" value="Pkinase"/>
    <property type="match status" value="1"/>
</dbReference>
<dbReference type="InterPro" id="IPR008271">
    <property type="entry name" value="Ser/Thr_kinase_AS"/>
</dbReference>
<dbReference type="Gene3D" id="3.30.450.20">
    <property type="entry name" value="PAS domain"/>
    <property type="match status" value="2"/>
</dbReference>
<evidence type="ECO:0000256" key="1">
    <source>
        <dbReference type="ARBA" id="ARBA00022741"/>
    </source>
</evidence>
<accession>A0ABM1SFW2</accession>
<evidence type="ECO:0000256" key="3">
    <source>
        <dbReference type="PROSITE-ProRule" id="PRU10141"/>
    </source>
</evidence>
<dbReference type="PANTHER" id="PTHR24346:SF51">
    <property type="entry name" value="PAS DOMAIN-CONTAINING SERINE_THREONINE-PROTEIN KINASE"/>
    <property type="match status" value="1"/>
</dbReference>
<dbReference type="CDD" id="cd00130">
    <property type="entry name" value="PAS"/>
    <property type="match status" value="1"/>
</dbReference>
<dbReference type="SUPFAM" id="SSF55785">
    <property type="entry name" value="PYP-like sensor domain (PAS domain)"/>
    <property type="match status" value="1"/>
</dbReference>
<dbReference type="SMART" id="SM00220">
    <property type="entry name" value="S_TKc"/>
    <property type="match status" value="1"/>
</dbReference>
<dbReference type="Gene3D" id="3.30.200.20">
    <property type="entry name" value="Phosphorylase Kinase, domain 1"/>
    <property type="match status" value="1"/>
</dbReference>
<dbReference type="Pfam" id="PF13426">
    <property type="entry name" value="PAS_9"/>
    <property type="match status" value="2"/>
</dbReference>
<dbReference type="GeneID" id="106460158"/>
<proteinExistence type="predicted"/>
<sequence>MGDHKKCTLDKFRGDALNTFSFAASHSKGSFANISDASYHARSLSESWVFYSFIGGVQISSNFSTKIQNPNKAIVTINARTTEILVANKMACQLFGVNGSELHGKKLCDFFSKRKGQYILTETELESNGELVVISGKILDLIDAVGDTTPVSVWARQLPEDDEPRCVVVMEPVERTTASVTFTPQGVITNCDYNFATLCGYLNPADAKHHNIRDIIPSVVLPPTDSCGKKIPKDIRKQQATGRTRDGATFPLSILIEPLLNIDAIQSEELTSENHSEIQFLATIWVFANISGMITVFPDGTIHSCNANFSLMLFGYSQSQLVGKNISNLIPSFYDDLEFLDTDSMPLPPLDDDDDDDDSHVVCPSDGRTTAESIVTDPPRPTNPVGKQIDLMLEDIVGSVQGLALSRPKPTSTPVLSPESSVTESLTSSRSTDVHSFNGKPSVFLEESNHCISAPVSMNPVDDKKQPCKTTMSLPITNLDFNEDILDKQTAELVVTRDNSQSTGSSENTKSANLCTENRQDAFGFSSEDIGTGSSTKPESSVNGWITEFGDYQIKQSESFHSTSTTTASTIHSSTESAPTDFVHVNTDAMSTKGNAALPFEQLAKEVLSCQFSNETVLSIPEGNYFGIGRHRDGSDLAIVYQIKKVDLDDGQTLYCLWVSRDPEEVGEGGRQFHSFNLASSFNSTLGVGLDASTQSLQQQSLLEKSVSQSLSVSQSAAAEPPDTEYVKGSYADHYTTLQQIGKGAFGCVKMAFRNTDGVIVVTKFIRKAKVYEECWVFDSIMGKRVPLEVSLLTTLKHPSIVQVIDVYENEKYFQMVMEKHGSGMDLFEFIDRSPNLDEALASYIFRQVVSALSYMHSLNILHRDVKDENIILDQYFHAKLIDFGSASFMAADRYFSTFCGTMEYCSPEVLKGNKYRGPELEMWALGVTLYTLVFGENPFFDVDETIAAVLRPPFKVSNDLTDLISWLLHPDPQHRCTLSEVEKHPWTTQEVCPENYNFENVVRTVPEEIDPPMYYHMESSSHASVVPAPELASSKTVEFGLEACGKFTRTNSSLLIEASSYTDDQEIYF</sequence>
<protein>
    <submittedName>
        <fullName evidence="7 8">PAS domain-containing serine/threonine-protein kinase-like</fullName>
    </submittedName>
</protein>
<evidence type="ECO:0000256" key="2">
    <source>
        <dbReference type="ARBA" id="ARBA00022840"/>
    </source>
</evidence>
<keyword evidence="2 3" id="KW-0067">ATP-binding</keyword>
<keyword evidence="1 3" id="KW-0547">Nucleotide-binding</keyword>
<dbReference type="RefSeq" id="XP_022242516.1">
    <property type="nucleotide sequence ID" value="XM_022386808.1"/>
</dbReference>
<dbReference type="Gene3D" id="1.10.510.10">
    <property type="entry name" value="Transferase(Phosphotransferase) domain 1"/>
    <property type="match status" value="1"/>
</dbReference>
<dbReference type="RefSeq" id="XP_022242517.1">
    <property type="nucleotide sequence ID" value="XM_022386809.1"/>
</dbReference>
<evidence type="ECO:0000313" key="7">
    <source>
        <dbReference type="RefSeq" id="XP_022242516.1"/>
    </source>
</evidence>
<dbReference type="InterPro" id="IPR000719">
    <property type="entry name" value="Prot_kinase_dom"/>
</dbReference>
<dbReference type="Proteomes" id="UP000694941">
    <property type="component" value="Unplaced"/>
</dbReference>
<evidence type="ECO:0000259" key="5">
    <source>
        <dbReference type="PROSITE" id="PS50011"/>
    </source>
</evidence>
<evidence type="ECO:0000256" key="4">
    <source>
        <dbReference type="SAM" id="MobiDB-lite"/>
    </source>
</evidence>
<dbReference type="InterPro" id="IPR035965">
    <property type="entry name" value="PAS-like_dom_sf"/>
</dbReference>
<reference evidence="7 8" key="1">
    <citation type="submission" date="2025-05" db="UniProtKB">
        <authorList>
            <consortium name="RefSeq"/>
        </authorList>
    </citation>
    <scope>IDENTIFICATION</scope>
    <source>
        <tissue evidence="7 8">Muscle</tissue>
    </source>
</reference>
<feature type="region of interest" description="Disordered" evidence="4">
    <location>
        <begin position="405"/>
        <end position="435"/>
    </location>
</feature>
<dbReference type="PANTHER" id="PTHR24346">
    <property type="entry name" value="MAP/MICROTUBULE AFFINITY-REGULATING KINASE"/>
    <property type="match status" value="1"/>
</dbReference>
<gene>
    <name evidence="7 8" type="primary">LOC106460158</name>
</gene>
<dbReference type="InterPro" id="IPR000014">
    <property type="entry name" value="PAS"/>
</dbReference>
<dbReference type="PROSITE" id="PS00108">
    <property type="entry name" value="PROTEIN_KINASE_ST"/>
    <property type="match status" value="1"/>
</dbReference>
<evidence type="ECO:0000313" key="6">
    <source>
        <dbReference type="Proteomes" id="UP000694941"/>
    </source>
</evidence>
<organism evidence="6 8">
    <name type="scientific">Limulus polyphemus</name>
    <name type="common">Atlantic horseshoe crab</name>
    <dbReference type="NCBI Taxonomy" id="6850"/>
    <lineage>
        <taxon>Eukaryota</taxon>
        <taxon>Metazoa</taxon>
        <taxon>Ecdysozoa</taxon>
        <taxon>Arthropoda</taxon>
        <taxon>Chelicerata</taxon>
        <taxon>Merostomata</taxon>
        <taxon>Xiphosura</taxon>
        <taxon>Limulidae</taxon>
        <taxon>Limulus</taxon>
    </lineage>
</organism>
<feature type="domain" description="Protein kinase" evidence="5">
    <location>
        <begin position="735"/>
        <end position="988"/>
    </location>
</feature>
<dbReference type="PROSITE" id="PS50011">
    <property type="entry name" value="PROTEIN_KINASE_DOM"/>
    <property type="match status" value="1"/>
</dbReference>
<dbReference type="PROSITE" id="PS00107">
    <property type="entry name" value="PROTEIN_KINASE_ATP"/>
    <property type="match status" value="1"/>
</dbReference>
<keyword evidence="6" id="KW-1185">Reference proteome</keyword>